<organism evidence="1 2">
    <name type="scientific">Mycolicibacterium duvalii</name>
    <dbReference type="NCBI Taxonomy" id="39688"/>
    <lineage>
        <taxon>Bacteria</taxon>
        <taxon>Bacillati</taxon>
        <taxon>Actinomycetota</taxon>
        <taxon>Actinomycetes</taxon>
        <taxon>Mycobacteriales</taxon>
        <taxon>Mycobacteriaceae</taxon>
        <taxon>Mycolicibacterium</taxon>
    </lineage>
</organism>
<evidence type="ECO:0000313" key="2">
    <source>
        <dbReference type="Proteomes" id="UP000467006"/>
    </source>
</evidence>
<reference evidence="1 2" key="1">
    <citation type="journal article" date="2019" name="Emerg. Microbes Infect.">
        <title>Comprehensive subspecies identification of 175 nontuberculous mycobacteria species based on 7547 genomic profiles.</title>
        <authorList>
            <person name="Matsumoto Y."/>
            <person name="Kinjo T."/>
            <person name="Motooka D."/>
            <person name="Nabeya D."/>
            <person name="Jung N."/>
            <person name="Uechi K."/>
            <person name="Horii T."/>
            <person name="Iida T."/>
            <person name="Fujita J."/>
            <person name="Nakamura S."/>
        </authorList>
    </citation>
    <scope>NUCLEOTIDE SEQUENCE [LARGE SCALE GENOMIC DNA]</scope>
    <source>
        <strain evidence="1 2">JCM 6396</strain>
    </source>
</reference>
<name>A0A7I7JVB3_9MYCO</name>
<gene>
    <name evidence="1" type="ORF">MDUV_01880</name>
</gene>
<accession>A0A7I7JVB3</accession>
<keyword evidence="2" id="KW-1185">Reference proteome</keyword>
<dbReference type="AlphaFoldDB" id="A0A7I7JVB3"/>
<evidence type="ECO:0000313" key="1">
    <source>
        <dbReference type="EMBL" id="BBX15328.1"/>
    </source>
</evidence>
<dbReference type="Proteomes" id="UP000467006">
    <property type="component" value="Chromosome"/>
</dbReference>
<protein>
    <submittedName>
        <fullName evidence="1">Uncharacterized protein</fullName>
    </submittedName>
</protein>
<sequence length="55" mass="6271">MKPSQLADLKAKKKCCRSKPRCKRCPVVVSKVRKAELNGIRGKELAKVYKRARKS</sequence>
<dbReference type="KEGG" id="mdu:MDUV_01880"/>
<dbReference type="RefSeq" id="WP_098003904.1">
    <property type="nucleotide sequence ID" value="NZ_AP022563.1"/>
</dbReference>
<dbReference type="EMBL" id="AP022563">
    <property type="protein sequence ID" value="BBX15328.1"/>
    <property type="molecule type" value="Genomic_DNA"/>
</dbReference>
<proteinExistence type="predicted"/>
<dbReference type="OrthoDB" id="4426164at2"/>